<gene>
    <name evidence="1" type="ORF">A3F24_02525</name>
</gene>
<evidence type="ECO:0000313" key="2">
    <source>
        <dbReference type="Proteomes" id="UP000178515"/>
    </source>
</evidence>
<proteinExistence type="predicted"/>
<dbReference type="AlphaFoldDB" id="A0A1G1Z436"/>
<comment type="caution">
    <text evidence="1">The sequence shown here is derived from an EMBL/GenBank/DDBJ whole genome shotgun (WGS) entry which is preliminary data.</text>
</comment>
<dbReference type="EMBL" id="MHIX01000016">
    <property type="protein sequence ID" value="OGY59392.1"/>
    <property type="molecule type" value="Genomic_DNA"/>
</dbReference>
<organism evidence="1 2">
    <name type="scientific">Candidatus Colwellbacteria bacterium RIFCSPHIGHO2_12_FULL_44_17</name>
    <dbReference type="NCBI Taxonomy" id="1797689"/>
    <lineage>
        <taxon>Bacteria</taxon>
        <taxon>Candidatus Colwelliibacteriota</taxon>
    </lineage>
</organism>
<reference evidence="1 2" key="1">
    <citation type="journal article" date="2016" name="Nat. Commun.">
        <title>Thousands of microbial genomes shed light on interconnected biogeochemical processes in an aquifer system.</title>
        <authorList>
            <person name="Anantharaman K."/>
            <person name="Brown C.T."/>
            <person name="Hug L.A."/>
            <person name="Sharon I."/>
            <person name="Castelle C.J."/>
            <person name="Probst A.J."/>
            <person name="Thomas B.C."/>
            <person name="Singh A."/>
            <person name="Wilkins M.J."/>
            <person name="Karaoz U."/>
            <person name="Brodie E.L."/>
            <person name="Williams K.H."/>
            <person name="Hubbard S.S."/>
            <person name="Banfield J.F."/>
        </authorList>
    </citation>
    <scope>NUCLEOTIDE SEQUENCE [LARGE SCALE GENOMIC DNA]</scope>
</reference>
<name>A0A1G1Z436_9BACT</name>
<protein>
    <submittedName>
        <fullName evidence="1">Uncharacterized protein</fullName>
    </submittedName>
</protein>
<sequence>MIVAVVGFILSTGILFWYSWALETVQAVNVQSYIQRKARQPFLERQGAALFRSVPSAYTDRGTNIEY</sequence>
<evidence type="ECO:0000313" key="1">
    <source>
        <dbReference type="EMBL" id="OGY59392.1"/>
    </source>
</evidence>
<dbReference type="Proteomes" id="UP000178515">
    <property type="component" value="Unassembled WGS sequence"/>
</dbReference>
<dbReference type="STRING" id="1797689.A3F24_02525"/>
<accession>A0A1G1Z436</accession>